<dbReference type="Proteomes" id="UP001157161">
    <property type="component" value="Unassembled WGS sequence"/>
</dbReference>
<organism evidence="2 3">
    <name type="scientific">Litorihabitans aurantiacus</name>
    <dbReference type="NCBI Taxonomy" id="1930061"/>
    <lineage>
        <taxon>Bacteria</taxon>
        <taxon>Bacillati</taxon>
        <taxon>Actinomycetota</taxon>
        <taxon>Actinomycetes</taxon>
        <taxon>Micrococcales</taxon>
        <taxon>Beutenbergiaceae</taxon>
        <taxon>Litorihabitans</taxon>
    </lineage>
</organism>
<feature type="compositionally biased region" description="Basic and acidic residues" evidence="1">
    <location>
        <begin position="51"/>
        <end position="65"/>
    </location>
</feature>
<keyword evidence="3" id="KW-1185">Reference proteome</keyword>
<comment type="caution">
    <text evidence="2">The sequence shown here is derived from an EMBL/GenBank/DDBJ whole genome shotgun (WGS) entry which is preliminary data.</text>
</comment>
<proteinExistence type="predicted"/>
<reference evidence="2" key="1">
    <citation type="journal article" date="2014" name="Int. J. Syst. Evol. Microbiol.">
        <title>Complete genome sequence of Corynebacterium casei LMG S-19264T (=DSM 44701T), isolated from a smear-ripened cheese.</title>
        <authorList>
            <consortium name="US DOE Joint Genome Institute (JGI-PGF)"/>
            <person name="Walter F."/>
            <person name="Albersmeier A."/>
            <person name="Kalinowski J."/>
            <person name="Ruckert C."/>
        </authorList>
    </citation>
    <scope>NUCLEOTIDE SEQUENCE</scope>
    <source>
        <strain evidence="2">NBRC 112290</strain>
    </source>
</reference>
<feature type="compositionally biased region" description="Basic and acidic residues" evidence="1">
    <location>
        <begin position="14"/>
        <end position="26"/>
    </location>
</feature>
<accession>A0AA37XGU8</accession>
<reference evidence="2" key="2">
    <citation type="submission" date="2023-02" db="EMBL/GenBank/DDBJ databases">
        <authorList>
            <person name="Sun Q."/>
            <person name="Mori K."/>
        </authorList>
    </citation>
    <scope>NUCLEOTIDE SEQUENCE</scope>
    <source>
        <strain evidence="2">NBRC 112290</strain>
    </source>
</reference>
<gene>
    <name evidence="2" type="ORF">GCM10025875_27280</name>
</gene>
<evidence type="ECO:0000313" key="3">
    <source>
        <dbReference type="Proteomes" id="UP001157161"/>
    </source>
</evidence>
<feature type="region of interest" description="Disordered" evidence="1">
    <location>
        <begin position="1"/>
        <end position="65"/>
    </location>
</feature>
<dbReference type="EMBL" id="BSUM01000001">
    <property type="protein sequence ID" value="GMA32736.1"/>
    <property type="molecule type" value="Genomic_DNA"/>
</dbReference>
<evidence type="ECO:0000313" key="2">
    <source>
        <dbReference type="EMBL" id="GMA32736.1"/>
    </source>
</evidence>
<protein>
    <submittedName>
        <fullName evidence="2">Uncharacterized protein</fullName>
    </submittedName>
</protein>
<dbReference type="AlphaFoldDB" id="A0AA37XGU8"/>
<evidence type="ECO:0000256" key="1">
    <source>
        <dbReference type="SAM" id="MobiDB-lite"/>
    </source>
</evidence>
<dbReference type="RefSeq" id="WP_284251420.1">
    <property type="nucleotide sequence ID" value="NZ_BSUM01000001.1"/>
</dbReference>
<sequence length="65" mass="6972">MSEPIGEPTYEAGEIDRRDTEHEPHLNSRLGEAGESATDPLAGDPPADGETLQRQEDEGGRTDPA</sequence>
<name>A0AA37XGU8_9MICO</name>